<dbReference type="EMBL" id="JABWAD010000060">
    <property type="protein sequence ID" value="KAF6063793.1"/>
    <property type="molecule type" value="Genomic_DNA"/>
</dbReference>
<gene>
    <name evidence="2" type="ORF">FOB64_005409</name>
</gene>
<dbReference type="AlphaFoldDB" id="A0A8H6BWN1"/>
<feature type="region of interest" description="Disordered" evidence="1">
    <location>
        <begin position="1"/>
        <end position="30"/>
    </location>
</feature>
<proteinExistence type="predicted"/>
<protein>
    <submittedName>
        <fullName evidence="2">Uncharacterized protein</fullName>
    </submittedName>
</protein>
<name>A0A8H6BWN1_CANAX</name>
<sequence>MGGGGGGFTATMKQTMIGGGGGSSGSSSNSKRVVFTNKISINETFASDMYKRYNKAVTQYSLSDPKEINKIKNELNYYKCNEMLVHESSQNNTHFFY</sequence>
<dbReference type="Proteomes" id="UP000536275">
    <property type="component" value="Unassembled WGS sequence"/>
</dbReference>
<reference evidence="2 3" key="1">
    <citation type="submission" date="2020-03" db="EMBL/GenBank/DDBJ databases">
        <title>FDA dAtabase for Regulatory Grade micrObial Sequences (FDA-ARGOS): Supporting development and validation of Infectious Disease Dx tests.</title>
        <authorList>
            <person name="Campos J."/>
            <person name="Goldberg B."/>
            <person name="Tallon L."/>
            <person name="Sadzewicz L."/>
            <person name="Vavikolanu K."/>
            <person name="Mehta A."/>
            <person name="Aluvathingal J."/>
            <person name="Nadendla S."/>
            <person name="Nandy P."/>
            <person name="Geyer C."/>
            <person name="Yan Y."/>
            <person name="Sichtig H."/>
        </authorList>
    </citation>
    <scope>NUCLEOTIDE SEQUENCE [LARGE SCALE GENOMIC DNA]</scope>
    <source>
        <strain evidence="2 3">FDAARGOS_656</strain>
    </source>
</reference>
<organism evidence="2 3">
    <name type="scientific">Candida albicans</name>
    <name type="common">Yeast</name>
    <dbReference type="NCBI Taxonomy" id="5476"/>
    <lineage>
        <taxon>Eukaryota</taxon>
        <taxon>Fungi</taxon>
        <taxon>Dikarya</taxon>
        <taxon>Ascomycota</taxon>
        <taxon>Saccharomycotina</taxon>
        <taxon>Pichiomycetes</taxon>
        <taxon>Debaryomycetaceae</taxon>
        <taxon>Candida/Lodderomyces clade</taxon>
        <taxon>Candida</taxon>
    </lineage>
</organism>
<evidence type="ECO:0000313" key="3">
    <source>
        <dbReference type="Proteomes" id="UP000536275"/>
    </source>
</evidence>
<evidence type="ECO:0000313" key="2">
    <source>
        <dbReference type="EMBL" id="KAF6063793.1"/>
    </source>
</evidence>
<comment type="caution">
    <text evidence="2">The sequence shown here is derived from an EMBL/GenBank/DDBJ whole genome shotgun (WGS) entry which is preliminary data.</text>
</comment>
<evidence type="ECO:0000256" key="1">
    <source>
        <dbReference type="SAM" id="MobiDB-lite"/>
    </source>
</evidence>
<accession>A0A8H6BWN1</accession>